<accession>A0A6C0J653</accession>
<dbReference type="InterPro" id="IPR014729">
    <property type="entry name" value="Rossmann-like_a/b/a_fold"/>
</dbReference>
<evidence type="ECO:0008006" key="2">
    <source>
        <dbReference type="Google" id="ProtNLM"/>
    </source>
</evidence>
<dbReference type="Gene3D" id="1.10.579.10">
    <property type="entry name" value="DNA Cyclobutane Dipyrimidine Photolyase, subunit A, domain 3"/>
    <property type="match status" value="1"/>
</dbReference>
<organism evidence="1">
    <name type="scientific">viral metagenome</name>
    <dbReference type="NCBI Taxonomy" id="1070528"/>
    <lineage>
        <taxon>unclassified sequences</taxon>
        <taxon>metagenomes</taxon>
        <taxon>organismal metagenomes</taxon>
    </lineage>
</organism>
<dbReference type="Pfam" id="PF04244">
    <property type="entry name" value="DPRP"/>
    <property type="match status" value="2"/>
</dbReference>
<name>A0A6C0J653_9ZZZZ</name>
<dbReference type="InterPro" id="IPR007357">
    <property type="entry name" value="PhrB-like"/>
</dbReference>
<dbReference type="Gene3D" id="1.25.40.80">
    <property type="match status" value="1"/>
</dbReference>
<dbReference type="PANTHER" id="PTHR38657:SF1">
    <property type="entry name" value="SLR1343 PROTEIN"/>
    <property type="match status" value="1"/>
</dbReference>
<protein>
    <recommendedName>
        <fullName evidence="2">Cryptochrome/DNA photolyase FAD-binding domain-containing protein</fullName>
    </recommendedName>
</protein>
<evidence type="ECO:0000313" key="1">
    <source>
        <dbReference type="EMBL" id="QHU00241.1"/>
    </source>
</evidence>
<sequence>MDFLILPHQLFDKKYLDKENEFHIYEHPQYFKKYNFNKKKLILHRASMRQYYDYLKDNDFKVSYYDFTEKPKLTQYLLFDPIDKIKLTGDYKIIDTPNFFLNNELIKKYREKTDKFLFTNFYMWSKKELDLYPTLKSKDKMNRQKFNDNVDIPKLPSNNSDNKYIKSAITYVNKHFKNNYGNTNNFIYPTSHSTAKKWLKNFISKRFKYFGPYQDYVKKDEDFMFHSVLSSSINIGLLNPLEIIDEIKKVKSRIPINSFEGYLRQLFWREYQRYTYIYVNFNKNYFGNRKKLTQDWYKGTLDIEPVDDLIKSGFDTGYMHHIGRLMFVGNFMNLSGISPQEGFKWFMEFSVDSYEWVMCQNVLDMVFFVTGGQTMRKPYATSSNYVVKMSDYKKSKDENWTEKWDELYRKFMKDNKKKLWKYRYHFPALKKM</sequence>
<dbReference type="SUPFAM" id="SSF48173">
    <property type="entry name" value="Cryptochrome/photolyase FAD-binding domain"/>
    <property type="match status" value="1"/>
</dbReference>
<dbReference type="EMBL" id="MN740325">
    <property type="protein sequence ID" value="QHU00241.1"/>
    <property type="molecule type" value="Genomic_DNA"/>
</dbReference>
<dbReference type="InterPro" id="IPR036134">
    <property type="entry name" value="Crypto/Photolyase_FAD-like_sf"/>
</dbReference>
<dbReference type="InterPro" id="IPR052551">
    <property type="entry name" value="UV-DNA_repair_photolyase"/>
</dbReference>
<reference evidence="1" key="1">
    <citation type="journal article" date="2020" name="Nature">
        <title>Giant virus diversity and host interactions through global metagenomics.</title>
        <authorList>
            <person name="Schulz F."/>
            <person name="Roux S."/>
            <person name="Paez-Espino D."/>
            <person name="Jungbluth S."/>
            <person name="Walsh D.A."/>
            <person name="Denef V.J."/>
            <person name="McMahon K.D."/>
            <person name="Konstantinidis K.T."/>
            <person name="Eloe-Fadrosh E.A."/>
            <person name="Kyrpides N.C."/>
            <person name="Woyke T."/>
        </authorList>
    </citation>
    <scope>NUCLEOTIDE SEQUENCE</scope>
    <source>
        <strain evidence="1">GVMAG-M-3300025860-12</strain>
    </source>
</reference>
<dbReference type="AlphaFoldDB" id="A0A6C0J653"/>
<dbReference type="PANTHER" id="PTHR38657">
    <property type="entry name" value="SLR1343 PROTEIN"/>
    <property type="match status" value="1"/>
</dbReference>
<proteinExistence type="predicted"/>
<dbReference type="Gene3D" id="3.40.50.620">
    <property type="entry name" value="HUPs"/>
    <property type="match status" value="1"/>
</dbReference>